<dbReference type="EMBL" id="AP023367">
    <property type="protein sequence ID" value="BCJ93788.1"/>
    <property type="molecule type" value="Genomic_DNA"/>
</dbReference>
<proteinExistence type="predicted"/>
<dbReference type="AlphaFoldDB" id="A0A6S6R406"/>
<dbReference type="RefSeq" id="WP_184092460.1">
    <property type="nucleotide sequence ID" value="NZ_AP023367.1"/>
</dbReference>
<organism evidence="1 2">
    <name type="scientific">Anaerocolumna cellulosilytica</name>
    <dbReference type="NCBI Taxonomy" id="433286"/>
    <lineage>
        <taxon>Bacteria</taxon>
        <taxon>Bacillati</taxon>
        <taxon>Bacillota</taxon>
        <taxon>Clostridia</taxon>
        <taxon>Lachnospirales</taxon>
        <taxon>Lachnospiraceae</taxon>
        <taxon>Anaerocolumna</taxon>
    </lineage>
</organism>
<dbReference type="PROSITE" id="PS51186">
    <property type="entry name" value="GNAT"/>
    <property type="match status" value="1"/>
</dbReference>
<dbReference type="SUPFAM" id="SSF55729">
    <property type="entry name" value="Acyl-CoA N-acyltransferases (Nat)"/>
    <property type="match status" value="1"/>
</dbReference>
<sequence length="143" mass="16543">MRITFNKLCTTNIEDAANVIIEAYKMPPWCNVWSIEKAQKSITVSMNNPQDRCFAAFEDDVFVGVLIGRIQIYAEDEFYIMQLAIHPQFSRKGIGSKLLTYCMEQIKSEGITHIELMTAPHDTVFYEKCRFNSSDAINFWKDL</sequence>
<dbReference type="Gene3D" id="3.40.630.30">
    <property type="match status" value="1"/>
</dbReference>
<name>A0A6S6R406_9FIRM</name>
<dbReference type="GO" id="GO:0016747">
    <property type="term" value="F:acyltransferase activity, transferring groups other than amino-acyl groups"/>
    <property type="evidence" value="ECO:0007669"/>
    <property type="project" value="InterPro"/>
</dbReference>
<keyword evidence="2" id="KW-1185">Reference proteome</keyword>
<dbReference type="InterPro" id="IPR016181">
    <property type="entry name" value="Acyl_CoA_acyltransferase"/>
</dbReference>
<dbReference type="InterPro" id="IPR000182">
    <property type="entry name" value="GNAT_dom"/>
</dbReference>
<dbReference type="CDD" id="cd04301">
    <property type="entry name" value="NAT_SF"/>
    <property type="match status" value="1"/>
</dbReference>
<gene>
    <name evidence="1" type="ORF">acsn021_13570</name>
</gene>
<evidence type="ECO:0000313" key="1">
    <source>
        <dbReference type="EMBL" id="BCJ93788.1"/>
    </source>
</evidence>
<dbReference type="PANTHER" id="PTHR43800">
    <property type="entry name" value="PEPTIDYL-LYSINE N-ACETYLTRANSFERASE YJAB"/>
    <property type="match status" value="1"/>
</dbReference>
<dbReference type="Proteomes" id="UP000515561">
    <property type="component" value="Chromosome"/>
</dbReference>
<evidence type="ECO:0000313" key="2">
    <source>
        <dbReference type="Proteomes" id="UP000515561"/>
    </source>
</evidence>
<dbReference type="PANTHER" id="PTHR43800:SF1">
    <property type="entry name" value="PEPTIDYL-LYSINE N-ACETYLTRANSFERASE YJAB"/>
    <property type="match status" value="1"/>
</dbReference>
<reference evidence="1 2" key="1">
    <citation type="journal article" date="2016" name="Int. J. Syst. Evol. Microbiol.">
        <title>Descriptions of Anaerotaenia torta gen. nov., sp. nov. and Anaerocolumna cellulosilytica gen. nov., sp. nov. isolated from a methanogenic reactor of cattle waste.</title>
        <authorList>
            <person name="Uek A."/>
            <person name="Ohtaki Y."/>
            <person name="Kaku N."/>
            <person name="Ueki K."/>
        </authorList>
    </citation>
    <scope>NUCLEOTIDE SEQUENCE [LARGE SCALE GENOMIC DNA]</scope>
    <source>
        <strain evidence="1 2">SN021</strain>
    </source>
</reference>
<accession>A0A6S6R406</accession>
<dbReference type="KEGG" id="acel:acsn021_13570"/>
<protein>
    <submittedName>
        <fullName evidence="1">Uncharacterized protein</fullName>
    </submittedName>
</protein>
<dbReference type="Pfam" id="PF00583">
    <property type="entry name" value="Acetyltransf_1"/>
    <property type="match status" value="1"/>
</dbReference>